<dbReference type="Proteomes" id="UP000494216">
    <property type="component" value="Unassembled WGS sequence"/>
</dbReference>
<protein>
    <submittedName>
        <fullName evidence="1">Uncharacterized protein</fullName>
    </submittedName>
</protein>
<keyword evidence="2" id="KW-1185">Reference proteome</keyword>
<organism evidence="1 2">
    <name type="scientific">Candidatus Methylobacter favarea</name>
    <dbReference type="NCBI Taxonomy" id="2707345"/>
    <lineage>
        <taxon>Bacteria</taxon>
        <taxon>Pseudomonadati</taxon>
        <taxon>Pseudomonadota</taxon>
        <taxon>Gammaproteobacteria</taxon>
        <taxon>Methylococcales</taxon>
        <taxon>Methylococcaceae</taxon>
        <taxon>Methylobacter</taxon>
    </lineage>
</organism>
<name>A0A8S0Y751_9GAMM</name>
<accession>A0A8S0Y751</accession>
<comment type="caution">
    <text evidence="1">The sequence shown here is derived from an EMBL/GenBank/DDBJ whole genome shotgun (WGS) entry which is preliminary data.</text>
</comment>
<proteinExistence type="predicted"/>
<gene>
    <name evidence="1" type="ORF">METHB2_90006</name>
</gene>
<evidence type="ECO:0000313" key="2">
    <source>
        <dbReference type="Proteomes" id="UP000494216"/>
    </source>
</evidence>
<dbReference type="EMBL" id="CADCXN010000124">
    <property type="protein sequence ID" value="CAA9892899.1"/>
    <property type="molecule type" value="Genomic_DNA"/>
</dbReference>
<dbReference type="RefSeq" id="WP_174627606.1">
    <property type="nucleotide sequence ID" value="NZ_CADCXN010000124.1"/>
</dbReference>
<reference evidence="1 2" key="1">
    <citation type="submission" date="2020-02" db="EMBL/GenBank/DDBJ databases">
        <authorList>
            <person name="Hogendoorn C."/>
        </authorList>
    </citation>
    <scope>NUCLEOTIDE SEQUENCE [LARGE SCALE GENOMIC DNA]</scope>
    <source>
        <strain evidence="1">METHB21</strain>
    </source>
</reference>
<sequence length="53" mass="6476">MKLPASEKEIYHNFAKLYRPYKTLNRQKMGNYFFKEMDDLLNKLRDDFEAILS</sequence>
<dbReference type="AlphaFoldDB" id="A0A8S0Y751"/>
<evidence type="ECO:0000313" key="1">
    <source>
        <dbReference type="EMBL" id="CAA9892899.1"/>
    </source>
</evidence>